<evidence type="ECO:0000313" key="3">
    <source>
        <dbReference type="EMBL" id="MCK8784101.1"/>
    </source>
</evidence>
<dbReference type="Proteomes" id="UP001139516">
    <property type="component" value="Unassembled WGS sequence"/>
</dbReference>
<proteinExistence type="inferred from homology"/>
<organism evidence="3 4">
    <name type="scientific">Roseomonas acroporae</name>
    <dbReference type="NCBI Taxonomy" id="2937791"/>
    <lineage>
        <taxon>Bacteria</taxon>
        <taxon>Pseudomonadati</taxon>
        <taxon>Pseudomonadota</taxon>
        <taxon>Alphaproteobacteria</taxon>
        <taxon>Acetobacterales</taxon>
        <taxon>Roseomonadaceae</taxon>
        <taxon>Roseomonas</taxon>
    </lineage>
</organism>
<dbReference type="InterPro" id="IPR005064">
    <property type="entry name" value="BUG"/>
</dbReference>
<evidence type="ECO:0000313" key="4">
    <source>
        <dbReference type="Proteomes" id="UP001139516"/>
    </source>
</evidence>
<comment type="similarity">
    <text evidence="1">Belongs to the UPF0065 (bug) family.</text>
</comment>
<reference evidence="3" key="1">
    <citation type="submission" date="2022-04" db="EMBL/GenBank/DDBJ databases">
        <title>Roseomonas acroporae sp. nov., isolated from coral Acropora digitifera.</title>
        <authorList>
            <person name="Sun H."/>
        </authorList>
    </citation>
    <scope>NUCLEOTIDE SEQUENCE</scope>
    <source>
        <strain evidence="3">NAR14</strain>
    </source>
</reference>
<gene>
    <name evidence="3" type="ORF">M0638_06885</name>
</gene>
<dbReference type="EMBL" id="JALPRX010000024">
    <property type="protein sequence ID" value="MCK8784101.1"/>
    <property type="molecule type" value="Genomic_DNA"/>
</dbReference>
<dbReference type="Gene3D" id="3.40.190.150">
    <property type="entry name" value="Bordetella uptake gene, domain 1"/>
    <property type="match status" value="1"/>
</dbReference>
<dbReference type="RefSeq" id="WP_248666227.1">
    <property type="nucleotide sequence ID" value="NZ_JALPRX010000024.1"/>
</dbReference>
<sequence>MEDGIGGRGAGTGRRAAPAGAAALLSPLMPPGGRALAQGTGRQGGGQDAGDWPSRPVKVIVTYPPGGGADTVARILFARLSETLGQQFVIENRGGAGGTIGAQALARSTPDGYTLMHDATAFSVNPSLFRSLPYDARRDFAPAFLAVVVPNLLVATPSVPVRTVADVIALAKSRPGGLDWASAGNGSAQHLALALFAKMAGITLNHVPYRGGGPALNDIIGGQINFFFSNATSSIGHVKSGAVRGIAHTATGRMAALPDLPPVADTVPGYECLEWNGVFAPAATPGPVIAKLNAALNAVVAEPAIAERLAGLGAATRPNTPEEFRAFLESEMTKWGRVVREAGISVD</sequence>
<feature type="compositionally biased region" description="Low complexity" evidence="2">
    <location>
        <begin position="28"/>
        <end position="40"/>
    </location>
</feature>
<dbReference type="InterPro" id="IPR042100">
    <property type="entry name" value="Bug_dom1"/>
</dbReference>
<dbReference type="Pfam" id="PF03401">
    <property type="entry name" value="TctC"/>
    <property type="match status" value="1"/>
</dbReference>
<accession>A0A9X1Y5Y4</accession>
<dbReference type="PANTHER" id="PTHR42928">
    <property type="entry name" value="TRICARBOXYLATE-BINDING PROTEIN"/>
    <property type="match status" value="1"/>
</dbReference>
<comment type="caution">
    <text evidence="3">The sequence shown here is derived from an EMBL/GenBank/DDBJ whole genome shotgun (WGS) entry which is preliminary data.</text>
</comment>
<dbReference type="PANTHER" id="PTHR42928:SF5">
    <property type="entry name" value="BLR1237 PROTEIN"/>
    <property type="match status" value="1"/>
</dbReference>
<dbReference type="SUPFAM" id="SSF53850">
    <property type="entry name" value="Periplasmic binding protein-like II"/>
    <property type="match status" value="1"/>
</dbReference>
<dbReference type="CDD" id="cd13578">
    <property type="entry name" value="PBP2_Bug27"/>
    <property type="match status" value="1"/>
</dbReference>
<name>A0A9X1Y5Y4_9PROT</name>
<keyword evidence="4" id="KW-1185">Reference proteome</keyword>
<evidence type="ECO:0000256" key="1">
    <source>
        <dbReference type="ARBA" id="ARBA00006987"/>
    </source>
</evidence>
<evidence type="ECO:0000256" key="2">
    <source>
        <dbReference type="SAM" id="MobiDB-lite"/>
    </source>
</evidence>
<protein>
    <submittedName>
        <fullName evidence="3">Tripartite tricarboxylate transporter substrate binding protein</fullName>
    </submittedName>
</protein>
<feature type="region of interest" description="Disordered" evidence="2">
    <location>
        <begin position="28"/>
        <end position="56"/>
    </location>
</feature>
<dbReference type="AlphaFoldDB" id="A0A9X1Y5Y4"/>
<dbReference type="Gene3D" id="3.40.190.10">
    <property type="entry name" value="Periplasmic binding protein-like II"/>
    <property type="match status" value="1"/>
</dbReference>
<dbReference type="PIRSF" id="PIRSF017082">
    <property type="entry name" value="YflP"/>
    <property type="match status" value="1"/>
</dbReference>